<dbReference type="CDD" id="cd00657">
    <property type="entry name" value="Ferritin_like"/>
    <property type="match status" value="1"/>
</dbReference>
<comment type="caution">
    <text evidence="4">The sequence shown here is derived from an EMBL/GenBank/DDBJ whole genome shotgun (WGS) entry which is preliminary data.</text>
</comment>
<name>A0ABS9DY37_9PROT</name>
<protein>
    <submittedName>
        <fullName evidence="4">Ferritin-like domain-containing protein</fullName>
    </submittedName>
</protein>
<proteinExistence type="predicted"/>
<evidence type="ECO:0000259" key="3">
    <source>
        <dbReference type="PROSITE" id="PS50905"/>
    </source>
</evidence>
<dbReference type="Proteomes" id="UP001521209">
    <property type="component" value="Unassembled WGS sequence"/>
</dbReference>
<dbReference type="EMBL" id="JAKGBZ010000027">
    <property type="protein sequence ID" value="MCF3947657.1"/>
    <property type="molecule type" value="Genomic_DNA"/>
</dbReference>
<dbReference type="InterPro" id="IPR009040">
    <property type="entry name" value="Ferritin-like_diiron"/>
</dbReference>
<evidence type="ECO:0000256" key="1">
    <source>
        <dbReference type="ARBA" id="ARBA00022434"/>
    </source>
</evidence>
<dbReference type="InterPro" id="IPR009078">
    <property type="entry name" value="Ferritin-like_SF"/>
</dbReference>
<dbReference type="PANTHER" id="PTHR30295:SF1">
    <property type="entry name" value="DNA PROTECTION DURING STARVATION PROTEIN"/>
    <property type="match status" value="1"/>
</dbReference>
<evidence type="ECO:0000313" key="5">
    <source>
        <dbReference type="Proteomes" id="UP001521209"/>
    </source>
</evidence>
<dbReference type="Gene3D" id="1.20.1260.10">
    <property type="match status" value="1"/>
</dbReference>
<dbReference type="PROSITE" id="PS50905">
    <property type="entry name" value="FERRITIN_LIKE"/>
    <property type="match status" value="1"/>
</dbReference>
<dbReference type="InterPro" id="IPR008331">
    <property type="entry name" value="Ferritin_DPS_dom"/>
</dbReference>
<keyword evidence="5" id="KW-1185">Reference proteome</keyword>
<reference evidence="4 5" key="1">
    <citation type="submission" date="2022-01" db="EMBL/GenBank/DDBJ databases">
        <authorList>
            <person name="Won M."/>
            <person name="Kim S.-J."/>
            <person name="Kwon S.-W."/>
        </authorList>
    </citation>
    <scope>NUCLEOTIDE SEQUENCE [LARGE SCALE GENOMIC DNA]</scope>
    <source>
        <strain evidence="4 5">KCTC 23505</strain>
    </source>
</reference>
<dbReference type="InterPro" id="IPR012347">
    <property type="entry name" value="Ferritin-like"/>
</dbReference>
<dbReference type="Pfam" id="PF00210">
    <property type="entry name" value="Ferritin"/>
    <property type="match status" value="1"/>
</dbReference>
<dbReference type="SUPFAM" id="SSF47240">
    <property type="entry name" value="Ferritin-like"/>
    <property type="match status" value="1"/>
</dbReference>
<dbReference type="PANTHER" id="PTHR30295">
    <property type="entry name" value="BACTERIOFERRITIN"/>
    <property type="match status" value="1"/>
</dbReference>
<dbReference type="RefSeq" id="WP_235704912.1">
    <property type="nucleotide sequence ID" value="NZ_JAKGBZ010000027.1"/>
</dbReference>
<sequence length="186" mass="20548">MTGNLMSADNLFLKDVAAMRSRTQDYLAGGRKAANGGMNSAAAIGLLQAALAIEIVCVWRYTMMSVSVTGLRDEPVGAEFQEQANDERRHVRMVAERIGQLGGTPDFAPKGLRSHLAMDYGSDTDLDGMIAQNLAAEQSVVEYYRDLILYFRDSDPVTSTMLERILQDEEDHATDMDDLVRRDGTH</sequence>
<keyword evidence="1" id="KW-0409">Iron storage</keyword>
<evidence type="ECO:0000313" key="4">
    <source>
        <dbReference type="EMBL" id="MCF3947657.1"/>
    </source>
</evidence>
<gene>
    <name evidence="4" type="ORF">L2A60_13315</name>
</gene>
<evidence type="ECO:0000256" key="2">
    <source>
        <dbReference type="ARBA" id="ARBA00023004"/>
    </source>
</evidence>
<organism evidence="4 5">
    <name type="scientific">Acidiphilium iwatense</name>
    <dbReference type="NCBI Taxonomy" id="768198"/>
    <lineage>
        <taxon>Bacteria</taxon>
        <taxon>Pseudomonadati</taxon>
        <taxon>Pseudomonadota</taxon>
        <taxon>Alphaproteobacteria</taxon>
        <taxon>Acetobacterales</taxon>
        <taxon>Acidocellaceae</taxon>
        <taxon>Acidiphilium</taxon>
    </lineage>
</organism>
<accession>A0ABS9DY37</accession>
<feature type="domain" description="Ferritin-like diiron" evidence="3">
    <location>
        <begin position="37"/>
        <end position="186"/>
    </location>
</feature>
<keyword evidence="2" id="KW-0408">Iron</keyword>